<gene>
    <name evidence="2" type="ORF">C7451_10190</name>
</gene>
<protein>
    <submittedName>
        <fullName evidence="2">Uncharacterized protein</fullName>
    </submittedName>
</protein>
<organism evidence="2 3">
    <name type="scientific">Blastomonas natatoria</name>
    <dbReference type="NCBI Taxonomy" id="34015"/>
    <lineage>
        <taxon>Bacteria</taxon>
        <taxon>Pseudomonadati</taxon>
        <taxon>Pseudomonadota</taxon>
        <taxon>Alphaproteobacteria</taxon>
        <taxon>Sphingomonadales</taxon>
        <taxon>Sphingomonadaceae</taxon>
        <taxon>Blastomonas</taxon>
    </lineage>
</organism>
<accession>A0A2V3VE25</accession>
<reference evidence="2 3" key="1">
    <citation type="submission" date="2018-05" db="EMBL/GenBank/DDBJ databases">
        <title>Genomic Encyclopedia of Type Strains, Phase IV (KMG-IV): sequencing the most valuable type-strain genomes for metagenomic binning, comparative biology and taxonomic classification.</title>
        <authorList>
            <person name="Goeker M."/>
        </authorList>
    </citation>
    <scope>NUCLEOTIDE SEQUENCE [LARGE SCALE GENOMIC DNA]</scope>
    <source>
        <strain evidence="2 3">DSM 3183</strain>
    </source>
</reference>
<evidence type="ECO:0000256" key="1">
    <source>
        <dbReference type="SAM" id="Phobius"/>
    </source>
</evidence>
<keyword evidence="3" id="KW-1185">Reference proteome</keyword>
<keyword evidence="1" id="KW-0812">Transmembrane</keyword>
<dbReference type="AlphaFoldDB" id="A0A2V3VE25"/>
<feature type="transmembrane region" description="Helical" evidence="1">
    <location>
        <begin position="30"/>
        <end position="50"/>
    </location>
</feature>
<comment type="caution">
    <text evidence="2">The sequence shown here is derived from an EMBL/GenBank/DDBJ whole genome shotgun (WGS) entry which is preliminary data.</text>
</comment>
<proteinExistence type="predicted"/>
<sequence length="180" mass="19495">MHDDIRYYERDRTLGGHMSKKVQSEFASPLLYGAGLGLLAVIVWVGLTFAGGRENHGPAEAAEVAQEDAERAQAAIDTAARRAAERAKGFHCLSAWDGSHTGLVDQVKTGLRNPTSFEHSSTEVGPLLRTNNRPIKMVYRAENGFGGMNVETVWGAMDQDTCGVTIISDPAQIEQLLPAE</sequence>
<evidence type="ECO:0000313" key="3">
    <source>
        <dbReference type="Proteomes" id="UP000248014"/>
    </source>
</evidence>
<dbReference type="Proteomes" id="UP000248014">
    <property type="component" value="Unassembled WGS sequence"/>
</dbReference>
<keyword evidence="1" id="KW-1133">Transmembrane helix</keyword>
<dbReference type="EMBL" id="QJJM01000001">
    <property type="protein sequence ID" value="PXW79028.1"/>
    <property type="molecule type" value="Genomic_DNA"/>
</dbReference>
<dbReference type="RefSeq" id="WP_110297019.1">
    <property type="nucleotide sequence ID" value="NZ_QJJM01000001.1"/>
</dbReference>
<evidence type="ECO:0000313" key="2">
    <source>
        <dbReference type="EMBL" id="PXW79028.1"/>
    </source>
</evidence>
<keyword evidence="1" id="KW-0472">Membrane</keyword>
<name>A0A2V3VE25_9SPHN</name>
<dbReference type="OrthoDB" id="8456706at2"/>